<dbReference type="OrthoDB" id="259598at2759"/>
<evidence type="ECO:0000256" key="1">
    <source>
        <dbReference type="ARBA" id="ARBA00004114"/>
    </source>
</evidence>
<dbReference type="PANTHER" id="PTHR31477:SF1">
    <property type="entry name" value="CENTROSOMAL PROTEIN OF 44 KDA"/>
    <property type="match status" value="1"/>
</dbReference>
<gene>
    <name evidence="11" type="ORF">RFI_19748</name>
</gene>
<comment type="subcellular location">
    <subcellularLocation>
        <location evidence="1">Cytoplasm</location>
        <location evidence="1">Cytoskeleton</location>
        <location evidence="1">Microtubule organizing center</location>
        <location evidence="1">Centrosome</location>
        <location evidence="1">Centriole</location>
    </subcellularLocation>
    <subcellularLocation>
        <location evidence="3">Cytoplasm</location>
        <location evidence="3">Cytoskeleton</location>
        <location evidence="3">Spindle pole</location>
    </subcellularLocation>
    <subcellularLocation>
        <location evidence="2">Midbody</location>
    </subcellularLocation>
</comment>
<organism evidence="11 12">
    <name type="scientific">Reticulomyxa filosa</name>
    <dbReference type="NCBI Taxonomy" id="46433"/>
    <lineage>
        <taxon>Eukaryota</taxon>
        <taxon>Sar</taxon>
        <taxon>Rhizaria</taxon>
        <taxon>Retaria</taxon>
        <taxon>Foraminifera</taxon>
        <taxon>Monothalamids</taxon>
        <taxon>Reticulomyxidae</taxon>
        <taxon>Reticulomyxa</taxon>
    </lineage>
</organism>
<name>X6MWW2_RETFI</name>
<evidence type="ECO:0000256" key="3">
    <source>
        <dbReference type="ARBA" id="ARBA00004647"/>
    </source>
</evidence>
<evidence type="ECO:0000256" key="7">
    <source>
        <dbReference type="ARBA" id="ARBA00023212"/>
    </source>
</evidence>
<dbReference type="InterPro" id="IPR033603">
    <property type="entry name" value="CEP44"/>
</dbReference>
<evidence type="ECO:0000256" key="2">
    <source>
        <dbReference type="ARBA" id="ARBA00004214"/>
    </source>
</evidence>
<dbReference type="EMBL" id="ASPP01016376">
    <property type="protein sequence ID" value="ETO17575.1"/>
    <property type="molecule type" value="Genomic_DNA"/>
</dbReference>
<feature type="region of interest" description="Disordered" evidence="9">
    <location>
        <begin position="165"/>
        <end position="252"/>
    </location>
</feature>
<feature type="compositionally biased region" description="Low complexity" evidence="9">
    <location>
        <begin position="237"/>
        <end position="247"/>
    </location>
</feature>
<evidence type="ECO:0000313" key="12">
    <source>
        <dbReference type="Proteomes" id="UP000023152"/>
    </source>
</evidence>
<dbReference type="AlphaFoldDB" id="X6MWW2"/>
<comment type="function">
    <text evidence="8">Centriole-enriched microtubule-binding protein involved in centriole biogenesis. In collaboration with CEP295 and POC1B, is required for the centriole-to-centrosome conversion by ensuring the formation of bona fide centriole wall. Functions as a linker component that maintains centrosome cohesion. Associates with CROCC and regulates its stability and localization to the centrosome.</text>
</comment>
<dbReference type="GO" id="GO:0030496">
    <property type="term" value="C:midbody"/>
    <property type="evidence" value="ECO:0007669"/>
    <property type="project" value="UniProtKB-SubCell"/>
</dbReference>
<feature type="region of interest" description="Disordered" evidence="9">
    <location>
        <begin position="336"/>
        <end position="366"/>
    </location>
</feature>
<evidence type="ECO:0000256" key="8">
    <source>
        <dbReference type="ARBA" id="ARBA00046235"/>
    </source>
</evidence>
<evidence type="ECO:0000256" key="5">
    <source>
        <dbReference type="ARBA" id="ARBA00022490"/>
    </source>
</evidence>
<protein>
    <recommendedName>
        <fullName evidence="4">Centrosomal protein of 44 kDa</fullName>
    </recommendedName>
</protein>
<feature type="compositionally biased region" description="Acidic residues" evidence="9">
    <location>
        <begin position="194"/>
        <end position="207"/>
    </location>
</feature>
<evidence type="ECO:0000259" key="10">
    <source>
        <dbReference type="Pfam" id="PF15007"/>
    </source>
</evidence>
<evidence type="ECO:0000313" key="11">
    <source>
        <dbReference type="EMBL" id="ETO17575.1"/>
    </source>
</evidence>
<accession>X6MWW2</accession>
<dbReference type="Pfam" id="PF15007">
    <property type="entry name" value="CEP44"/>
    <property type="match status" value="1"/>
</dbReference>
<proteinExistence type="predicted"/>
<keyword evidence="5" id="KW-0963">Cytoplasm</keyword>
<feature type="domain" description="Centrosomal CEP44" evidence="10">
    <location>
        <begin position="3"/>
        <end position="140"/>
    </location>
</feature>
<comment type="caution">
    <text evidence="11">The sequence shown here is derived from an EMBL/GenBank/DDBJ whole genome shotgun (WGS) entry which is preliminary data.</text>
</comment>
<dbReference type="Proteomes" id="UP000023152">
    <property type="component" value="Unassembled WGS sequence"/>
</dbReference>
<evidence type="ECO:0000256" key="9">
    <source>
        <dbReference type="SAM" id="MobiDB-lite"/>
    </source>
</evidence>
<dbReference type="InterPro" id="IPR029157">
    <property type="entry name" value="CEP44_CC"/>
</dbReference>
<keyword evidence="12" id="KW-1185">Reference proteome</keyword>
<reference evidence="11 12" key="1">
    <citation type="journal article" date="2013" name="Curr. Biol.">
        <title>The Genome of the Foraminiferan Reticulomyxa filosa.</title>
        <authorList>
            <person name="Glockner G."/>
            <person name="Hulsmann N."/>
            <person name="Schleicher M."/>
            <person name="Noegel A.A."/>
            <person name="Eichinger L."/>
            <person name="Gallinger C."/>
            <person name="Pawlowski J."/>
            <person name="Sierra R."/>
            <person name="Euteneuer U."/>
            <person name="Pillet L."/>
            <person name="Moustafa A."/>
            <person name="Platzer M."/>
            <person name="Groth M."/>
            <person name="Szafranski K."/>
            <person name="Schliwa M."/>
        </authorList>
    </citation>
    <scope>NUCLEOTIDE SEQUENCE [LARGE SCALE GENOMIC DNA]</scope>
</reference>
<keyword evidence="6" id="KW-0175">Coiled coil</keyword>
<dbReference type="PANTHER" id="PTHR31477">
    <property type="entry name" value="CENTROSOMAL PROTEIN OF 44 KDA"/>
    <property type="match status" value="1"/>
</dbReference>
<keyword evidence="7" id="KW-0206">Cytoskeleton</keyword>
<evidence type="ECO:0000256" key="6">
    <source>
        <dbReference type="ARBA" id="ARBA00023054"/>
    </source>
</evidence>
<evidence type="ECO:0000256" key="4">
    <source>
        <dbReference type="ARBA" id="ARBA00014053"/>
    </source>
</evidence>
<feature type="compositionally biased region" description="Basic and acidic residues" evidence="9">
    <location>
        <begin position="336"/>
        <end position="349"/>
    </location>
</feature>
<dbReference type="GO" id="GO:0000922">
    <property type="term" value="C:spindle pole"/>
    <property type="evidence" value="ECO:0007669"/>
    <property type="project" value="UniProtKB-SubCell"/>
</dbReference>
<sequence length="669" mass="75437">MADVESQFDTLKRLLLKLKYSHPVDREKKTRNTLCVNANRICAGDTTELLPLIHYALLSFSKPLATFLAESGYDLYGKNDLRFTEGVYSVLRKEFKYNPVLQKKQFLTEKGYVKRKLMFVNDVLEIGLKKHESLTKEEQKKQHSLQTWEQTHFAKKIDETIESQKQQTLNNKKNKKPIAKTKSIPTPTQFSDNGDNDNIDDDDDNDEKEEKEIEASSEKQKKTQHLKSNEYNDENVNKQNNESNNDNGIFRKPIPMTGLASYDPAIYHHGSNQTMEINDPHLNPYLQCQSLIDMPFSFAHSVLPAIAEEATRLSVSNQNDGHSVENCVDSMEPRIHSNVDEHTPNRPDDEVLSPNSSGGPAFAKDKPILPIINKNNEEHSHGHIQAQNEILAQIMTRLDLFESEVRQQTQTVNARLALIEGKLRYLETEMQCKAKNNACTSEEKYETKNSEAIFSSATNSLSNKDKGKDLLSNSTATKQVISIPIKSDENTSASYGLSMFGKSFFFPDNQTIGSFVNPMPAKEGLGLPDVHNNFVTANNNNNNNNPSTSIPTDENGFGHVNMPHAVPSNLDVRSSHTSKPDNGLLPFDMLNYNSITFPYHLPPTSLTASYTGLSKPFTFPQTATNIYGQPDRETGSTNESMSTFMRTLQEKLERTDRLLESTNPEFVKT</sequence>
<dbReference type="GO" id="GO:0005814">
    <property type="term" value="C:centriole"/>
    <property type="evidence" value="ECO:0007669"/>
    <property type="project" value="UniProtKB-SubCell"/>
</dbReference>
<feature type="compositionally biased region" description="Basic and acidic residues" evidence="9">
    <location>
        <begin position="208"/>
        <end position="221"/>
    </location>
</feature>